<evidence type="ECO:0000256" key="9">
    <source>
        <dbReference type="PROSITE-ProRule" id="PRU00282"/>
    </source>
</evidence>
<evidence type="ECO:0000256" key="3">
    <source>
        <dbReference type="ARBA" id="ARBA00022448"/>
    </source>
</evidence>
<dbReference type="InterPro" id="IPR050391">
    <property type="entry name" value="Mito_Metabolite_Transporter"/>
</dbReference>
<comment type="caution">
    <text evidence="12">The sequence shown here is derived from an EMBL/GenBank/DDBJ whole genome shotgun (WGS) entry which is preliminary data.</text>
</comment>
<keyword evidence="7" id="KW-1133">Transmembrane helix</keyword>
<evidence type="ECO:0000313" key="12">
    <source>
        <dbReference type="EMBL" id="KAJ9636103.1"/>
    </source>
</evidence>
<evidence type="ECO:0000256" key="1">
    <source>
        <dbReference type="ARBA" id="ARBA00004141"/>
    </source>
</evidence>
<dbReference type="Pfam" id="PF00153">
    <property type="entry name" value="Mito_carr"/>
    <property type="match status" value="3"/>
</dbReference>
<feature type="compositionally biased region" description="Low complexity" evidence="11">
    <location>
        <begin position="12"/>
        <end position="21"/>
    </location>
</feature>
<keyword evidence="5" id="KW-0677">Repeat</keyword>
<gene>
    <name evidence="12" type="primary">DIC1_1</name>
    <name evidence="12" type="ORF">H2204_005600</name>
</gene>
<dbReference type="EMBL" id="JAPDRN010000031">
    <property type="protein sequence ID" value="KAJ9636103.1"/>
    <property type="molecule type" value="Genomic_DNA"/>
</dbReference>
<evidence type="ECO:0000256" key="2">
    <source>
        <dbReference type="ARBA" id="ARBA00006375"/>
    </source>
</evidence>
<dbReference type="InterPro" id="IPR018108">
    <property type="entry name" value="MCP_transmembrane"/>
</dbReference>
<dbReference type="GO" id="GO:0016020">
    <property type="term" value="C:membrane"/>
    <property type="evidence" value="ECO:0007669"/>
    <property type="project" value="UniProtKB-SubCell"/>
</dbReference>
<evidence type="ECO:0000256" key="5">
    <source>
        <dbReference type="ARBA" id="ARBA00022737"/>
    </source>
</evidence>
<reference evidence="12" key="1">
    <citation type="submission" date="2022-10" db="EMBL/GenBank/DDBJ databases">
        <title>Culturing micro-colonial fungi from biological soil crusts in the Mojave desert and describing Neophaeococcomyces mojavensis, and introducing the new genera and species Taxawa tesnikishii.</title>
        <authorList>
            <person name="Kurbessoian T."/>
            <person name="Stajich J.E."/>
        </authorList>
    </citation>
    <scope>NUCLEOTIDE SEQUENCE</scope>
    <source>
        <strain evidence="12">TK_35</strain>
    </source>
</reference>
<proteinExistence type="inferred from homology"/>
<dbReference type="PANTHER" id="PTHR45618">
    <property type="entry name" value="MITOCHONDRIAL DICARBOXYLATE CARRIER-RELATED"/>
    <property type="match status" value="1"/>
</dbReference>
<keyword evidence="6" id="KW-0496">Mitochondrion</keyword>
<keyword evidence="6" id="KW-0999">Mitochondrion inner membrane</keyword>
<accession>A0AA38Y5F3</accession>
<dbReference type="SUPFAM" id="SSF103506">
    <property type="entry name" value="Mitochondrial carrier"/>
    <property type="match status" value="1"/>
</dbReference>
<evidence type="ECO:0000256" key="11">
    <source>
        <dbReference type="SAM" id="MobiDB-lite"/>
    </source>
</evidence>
<feature type="repeat" description="Solcar" evidence="9">
    <location>
        <begin position="154"/>
        <end position="245"/>
    </location>
</feature>
<comment type="similarity">
    <text evidence="2 10">Belongs to the mitochondrial carrier (TC 2.A.29) family.</text>
</comment>
<dbReference type="InterPro" id="IPR023395">
    <property type="entry name" value="MCP_dom_sf"/>
</dbReference>
<keyword evidence="13" id="KW-1185">Reference proteome</keyword>
<keyword evidence="4 9" id="KW-0812">Transmembrane</keyword>
<protein>
    <submittedName>
        <fullName evidence="12">Mitochondrial dicarboxylate transporter</fullName>
    </submittedName>
</protein>
<keyword evidence="8 9" id="KW-0472">Membrane</keyword>
<dbReference type="PROSITE" id="PS50920">
    <property type="entry name" value="SOLCAR"/>
    <property type="match status" value="3"/>
</dbReference>
<evidence type="ECO:0000313" key="13">
    <source>
        <dbReference type="Proteomes" id="UP001172681"/>
    </source>
</evidence>
<organism evidence="12 13">
    <name type="scientific">Knufia peltigerae</name>
    <dbReference type="NCBI Taxonomy" id="1002370"/>
    <lineage>
        <taxon>Eukaryota</taxon>
        <taxon>Fungi</taxon>
        <taxon>Dikarya</taxon>
        <taxon>Ascomycota</taxon>
        <taxon>Pezizomycotina</taxon>
        <taxon>Eurotiomycetes</taxon>
        <taxon>Chaetothyriomycetidae</taxon>
        <taxon>Chaetothyriales</taxon>
        <taxon>Trichomeriaceae</taxon>
        <taxon>Knufia</taxon>
    </lineage>
</organism>
<evidence type="ECO:0000256" key="7">
    <source>
        <dbReference type="ARBA" id="ARBA00022989"/>
    </source>
</evidence>
<keyword evidence="3 10" id="KW-0813">Transport</keyword>
<dbReference type="Gene3D" id="1.50.40.10">
    <property type="entry name" value="Mitochondrial carrier domain"/>
    <property type="match status" value="1"/>
</dbReference>
<dbReference type="AlphaFoldDB" id="A0AA38Y5F3"/>
<sequence length="324" mass="34963">MTTLPKTPTPAAPGVAVVVPADEARKTSQEESVASGKKKSRKTHYPFWFGGSAASMAACVTHPLDLAKPPRGGGIYGSFEVRLQTAAGVPGSTQRSMLETIAGIVRHEGIMGFYSGLSASVLRQATYSTVRFGVYEEMKRQWIGDGDGEQQKPPSFPVLVAMASISGFMGGIAGNFADVLNVRMQRDKALPVHERRNYKHVFDGILRLQREEGVKGFFRGWVPNSTRAAVQTAGQLASYDTVKRMLMEYTPLREDTLSTQLAASFLAGAMAATVTNPVDVVKTKVMAGDGKPGGVGELVTTLYRQEGLSWVFKGWTPSFLRLGP</sequence>
<evidence type="ECO:0000256" key="4">
    <source>
        <dbReference type="ARBA" id="ARBA00022692"/>
    </source>
</evidence>
<feature type="repeat" description="Solcar" evidence="9">
    <location>
        <begin position="41"/>
        <end position="141"/>
    </location>
</feature>
<dbReference type="Proteomes" id="UP001172681">
    <property type="component" value="Unassembled WGS sequence"/>
</dbReference>
<feature type="region of interest" description="Disordered" evidence="11">
    <location>
        <begin position="1"/>
        <end position="38"/>
    </location>
</feature>
<comment type="subcellular location">
    <subcellularLocation>
        <location evidence="1">Membrane</location>
        <topology evidence="1">Multi-pass membrane protein</topology>
    </subcellularLocation>
</comment>
<evidence type="ECO:0000256" key="6">
    <source>
        <dbReference type="ARBA" id="ARBA00022792"/>
    </source>
</evidence>
<name>A0AA38Y5F3_9EURO</name>
<evidence type="ECO:0000256" key="8">
    <source>
        <dbReference type="ARBA" id="ARBA00023136"/>
    </source>
</evidence>
<evidence type="ECO:0000256" key="10">
    <source>
        <dbReference type="RuleBase" id="RU000488"/>
    </source>
</evidence>
<feature type="repeat" description="Solcar" evidence="9">
    <location>
        <begin position="255"/>
        <end position="324"/>
    </location>
</feature>